<feature type="domain" description="Fibronectin type III-like" evidence="4">
    <location>
        <begin position="339"/>
        <end position="409"/>
    </location>
</feature>
<organism evidence="5 6">
    <name type="scientific">Candidatus Blautia faecigallinarum</name>
    <dbReference type="NCBI Taxonomy" id="2838488"/>
    <lineage>
        <taxon>Bacteria</taxon>
        <taxon>Bacillati</taxon>
        <taxon>Bacillota</taxon>
        <taxon>Clostridia</taxon>
        <taxon>Lachnospirales</taxon>
        <taxon>Lachnospiraceae</taxon>
        <taxon>Blautia</taxon>
    </lineage>
</organism>
<dbReference type="Pfam" id="PF00933">
    <property type="entry name" value="Glyco_hydro_3"/>
    <property type="match status" value="1"/>
</dbReference>
<comment type="caution">
    <text evidence="5">The sequence shown here is derived from an EMBL/GenBank/DDBJ whole genome shotgun (WGS) entry which is preliminary data.</text>
</comment>
<dbReference type="PANTHER" id="PTHR42715">
    <property type="entry name" value="BETA-GLUCOSIDASE"/>
    <property type="match status" value="1"/>
</dbReference>
<accession>A0A9D2DUN3</accession>
<evidence type="ECO:0000256" key="2">
    <source>
        <dbReference type="ARBA" id="ARBA00022801"/>
    </source>
</evidence>
<dbReference type="InterPro" id="IPR017853">
    <property type="entry name" value="GH"/>
</dbReference>
<dbReference type="EMBL" id="DXBU01000148">
    <property type="protein sequence ID" value="HIZ23334.1"/>
    <property type="molecule type" value="Genomic_DNA"/>
</dbReference>
<proteinExistence type="inferred from homology"/>
<dbReference type="Gene3D" id="3.20.20.300">
    <property type="entry name" value="Glycoside hydrolase, family 3, N-terminal domain"/>
    <property type="match status" value="1"/>
</dbReference>
<evidence type="ECO:0000313" key="6">
    <source>
        <dbReference type="Proteomes" id="UP000824041"/>
    </source>
</evidence>
<sequence>MKKRTRTFSGTTVKSESEREQKNRRIARRAAEEGIVVLKNEGVLPLDVHTPVALFGAGACCTVKGGTGSGDVCERKSVSVYEGMENAGFSITSREWLSDYENTWEQARKDWKDQILKEANAPGAPGFFDVYSSHPFAMPVGREISSEDIKDARTAVYVISRIAGEGKDRTSAAGDYDLSEKEEKDLRTLGDLCESIIVLINAGTQIDLGVILSIPQIKGIVNISQPGMEGGNAVGDILSGKSVPSGKLTDTWAKNYRDFPNADSFAYMKGGDLDEKYTEGIYVGYRWFEAFDRAVEFPFGFGLSYTSFEIATEQVSVNENELQIHVTVKNTGSRYSGKEVVQVYVSAPQSLDKEVKKLCAFAKTGLLAPGEKESLRLSCKMKDLAYFDEKSAEWRLDEGDYYVLVGNDSVHVSVEAVLHCDKAVSLERTAHICPLCVDLEEIKPDTEHICAVRRQYAAQAEEKGLKAMGFTPAQETKKTFPKNRYRILAESVTEKLSADQLKAMAVGEISRGHDVALGAAGIMVPGAAGETSGCLEKEYGIPGISMADGPAGIRVMKEYQADEEKGQIFTQGLLGALENGLFVEDSENVHPGTVTYYQYCTAFPVGVMLAQTWNTEVLKDVGRAVGTEMQELGVSWWLAPGMNIHRNPLCGRNFEYYSEDPLVSGKMAASITKGVQEIPGVGTTIKHFACNNLETHRMSSNSILSERTLREIYLRGFEIAVKEAQPMAVMTSYNLINGVHAANCRDLCTVALREEWGFQGFVMTDWTTTGKNGGSKAWKCAQAGNDLIMPGEDGDYTSISQALEMGELKEEDLRECVCRLLTVIFQTNAFEECEAYSKQFE</sequence>
<dbReference type="InterPro" id="IPR001764">
    <property type="entry name" value="Glyco_hydro_3_N"/>
</dbReference>
<dbReference type="PRINTS" id="PR00133">
    <property type="entry name" value="GLHYDRLASE3"/>
</dbReference>
<dbReference type="GO" id="GO:0005975">
    <property type="term" value="P:carbohydrate metabolic process"/>
    <property type="evidence" value="ECO:0007669"/>
    <property type="project" value="InterPro"/>
</dbReference>
<dbReference type="Proteomes" id="UP000824041">
    <property type="component" value="Unassembled WGS sequence"/>
</dbReference>
<reference evidence="5" key="2">
    <citation type="submission" date="2021-04" db="EMBL/GenBank/DDBJ databases">
        <authorList>
            <person name="Gilroy R."/>
        </authorList>
    </citation>
    <scope>NUCLEOTIDE SEQUENCE</scope>
    <source>
        <strain evidence="5">14324</strain>
    </source>
</reference>
<dbReference type="InterPro" id="IPR026891">
    <property type="entry name" value="Fn3-like"/>
</dbReference>
<dbReference type="InterPro" id="IPR036881">
    <property type="entry name" value="Glyco_hydro_3_C_sf"/>
</dbReference>
<gene>
    <name evidence="5" type="ORF">IAA21_11150</name>
</gene>
<comment type="similarity">
    <text evidence="1">Belongs to the glycosyl hydrolase 3 family.</text>
</comment>
<protein>
    <submittedName>
        <fullName evidence="5">Glycoside hydrolase family 3 C-terminal domain-containing protein</fullName>
    </submittedName>
</protein>
<reference evidence="5" key="1">
    <citation type="journal article" date="2021" name="PeerJ">
        <title>Extensive microbial diversity within the chicken gut microbiome revealed by metagenomics and culture.</title>
        <authorList>
            <person name="Gilroy R."/>
            <person name="Ravi A."/>
            <person name="Getino M."/>
            <person name="Pursley I."/>
            <person name="Horton D.L."/>
            <person name="Alikhan N.F."/>
            <person name="Baker D."/>
            <person name="Gharbi K."/>
            <person name="Hall N."/>
            <person name="Watson M."/>
            <person name="Adriaenssens E.M."/>
            <person name="Foster-Nyarko E."/>
            <person name="Jarju S."/>
            <person name="Secka A."/>
            <person name="Antonio M."/>
            <person name="Oren A."/>
            <person name="Chaudhuri R.R."/>
            <person name="La Ragione R."/>
            <person name="Hildebrand F."/>
            <person name="Pallen M.J."/>
        </authorList>
    </citation>
    <scope>NUCLEOTIDE SEQUENCE</scope>
    <source>
        <strain evidence="5">14324</strain>
    </source>
</reference>
<dbReference type="SUPFAM" id="SSF52279">
    <property type="entry name" value="Beta-D-glucan exohydrolase, C-terminal domain"/>
    <property type="match status" value="1"/>
</dbReference>
<evidence type="ECO:0000256" key="1">
    <source>
        <dbReference type="ARBA" id="ARBA00005336"/>
    </source>
</evidence>
<dbReference type="InterPro" id="IPR036962">
    <property type="entry name" value="Glyco_hydro_3_N_sf"/>
</dbReference>
<name>A0A9D2DUN3_9FIRM</name>
<feature type="region of interest" description="Disordered" evidence="3">
    <location>
        <begin position="1"/>
        <end position="25"/>
    </location>
</feature>
<dbReference type="InterPro" id="IPR002772">
    <property type="entry name" value="Glyco_hydro_3_C"/>
</dbReference>
<evidence type="ECO:0000256" key="3">
    <source>
        <dbReference type="SAM" id="MobiDB-lite"/>
    </source>
</evidence>
<keyword evidence="2 5" id="KW-0378">Hydrolase</keyword>
<dbReference type="SMART" id="SM01217">
    <property type="entry name" value="Fn3_like"/>
    <property type="match status" value="1"/>
</dbReference>
<dbReference type="GO" id="GO:0004553">
    <property type="term" value="F:hydrolase activity, hydrolyzing O-glycosyl compounds"/>
    <property type="evidence" value="ECO:0007669"/>
    <property type="project" value="InterPro"/>
</dbReference>
<dbReference type="Gene3D" id="2.60.40.10">
    <property type="entry name" value="Immunoglobulins"/>
    <property type="match status" value="1"/>
</dbReference>
<dbReference type="AlphaFoldDB" id="A0A9D2DUN3"/>
<dbReference type="InterPro" id="IPR050288">
    <property type="entry name" value="Cellulose_deg_GH3"/>
</dbReference>
<dbReference type="Pfam" id="PF14310">
    <property type="entry name" value="Fn3-like"/>
    <property type="match status" value="1"/>
</dbReference>
<dbReference type="PANTHER" id="PTHR42715:SF10">
    <property type="entry name" value="BETA-GLUCOSIDASE"/>
    <property type="match status" value="1"/>
</dbReference>
<dbReference type="InterPro" id="IPR013783">
    <property type="entry name" value="Ig-like_fold"/>
</dbReference>
<evidence type="ECO:0000259" key="4">
    <source>
        <dbReference type="SMART" id="SM01217"/>
    </source>
</evidence>
<dbReference type="SUPFAM" id="SSF51445">
    <property type="entry name" value="(Trans)glycosidases"/>
    <property type="match status" value="1"/>
</dbReference>
<dbReference type="Pfam" id="PF01915">
    <property type="entry name" value="Glyco_hydro_3_C"/>
    <property type="match status" value="1"/>
</dbReference>
<dbReference type="Gene3D" id="3.40.50.1700">
    <property type="entry name" value="Glycoside hydrolase family 3 C-terminal domain"/>
    <property type="match status" value="1"/>
</dbReference>
<evidence type="ECO:0000313" key="5">
    <source>
        <dbReference type="EMBL" id="HIZ23334.1"/>
    </source>
</evidence>